<accession>A0ABR2CJN8</accession>
<dbReference type="InterPro" id="IPR044730">
    <property type="entry name" value="RNase_H-like_dom_plant"/>
</dbReference>
<dbReference type="PANTHER" id="PTHR47723">
    <property type="entry name" value="OS05G0353850 PROTEIN"/>
    <property type="match status" value="1"/>
</dbReference>
<dbReference type="EMBL" id="JBBPBM010000049">
    <property type="protein sequence ID" value="KAK8519759.1"/>
    <property type="molecule type" value="Genomic_DNA"/>
</dbReference>
<dbReference type="Gene3D" id="3.30.420.10">
    <property type="entry name" value="Ribonuclease H-like superfamily/Ribonuclease H"/>
    <property type="match status" value="1"/>
</dbReference>
<evidence type="ECO:0000313" key="2">
    <source>
        <dbReference type="EMBL" id="KAK8519759.1"/>
    </source>
</evidence>
<gene>
    <name evidence="2" type="ORF">V6N12_003734</name>
</gene>
<dbReference type="Proteomes" id="UP001472677">
    <property type="component" value="Unassembled WGS sequence"/>
</dbReference>
<reference evidence="2 3" key="1">
    <citation type="journal article" date="2024" name="G3 (Bethesda)">
        <title>Genome assembly of Hibiscus sabdariffa L. provides insights into metabolisms of medicinal natural products.</title>
        <authorList>
            <person name="Kim T."/>
        </authorList>
    </citation>
    <scope>NUCLEOTIDE SEQUENCE [LARGE SCALE GENOMIC DNA]</scope>
    <source>
        <strain evidence="2">TK-2024</strain>
        <tissue evidence="2">Old leaves</tissue>
    </source>
</reference>
<dbReference type="InterPro" id="IPR036397">
    <property type="entry name" value="RNaseH_sf"/>
</dbReference>
<feature type="domain" description="RNase H type-1" evidence="1">
    <location>
        <begin position="20"/>
        <end position="125"/>
    </location>
</feature>
<dbReference type="InterPro" id="IPR002156">
    <property type="entry name" value="RNaseH_domain"/>
</dbReference>
<name>A0ABR2CJN8_9ROSI</name>
<evidence type="ECO:0000259" key="1">
    <source>
        <dbReference type="Pfam" id="PF13456"/>
    </source>
</evidence>
<sequence>MVWIKLNFDGARFLVDDNVVYDGVLRDHYGIWVCGFFKFVRRCSTLEVELWRMTTRLKIAWDMGFRQLVVKADNMDAIKVLRNQFHKRNLISLINYVRDLCQQEWRVSFAHIVRRNNRVTGRLAKLISDSSLDVVLYDVPLSVVLSFLRFVDVV</sequence>
<dbReference type="InterPro" id="IPR012337">
    <property type="entry name" value="RNaseH-like_sf"/>
</dbReference>
<evidence type="ECO:0000313" key="3">
    <source>
        <dbReference type="Proteomes" id="UP001472677"/>
    </source>
</evidence>
<dbReference type="CDD" id="cd06222">
    <property type="entry name" value="RNase_H_like"/>
    <property type="match status" value="1"/>
</dbReference>
<protein>
    <recommendedName>
        <fullName evidence="1">RNase H type-1 domain-containing protein</fullName>
    </recommendedName>
</protein>
<dbReference type="SUPFAM" id="SSF53098">
    <property type="entry name" value="Ribonuclease H-like"/>
    <property type="match status" value="1"/>
</dbReference>
<dbReference type="Pfam" id="PF13456">
    <property type="entry name" value="RVT_3"/>
    <property type="match status" value="1"/>
</dbReference>
<comment type="caution">
    <text evidence="2">The sequence shown here is derived from an EMBL/GenBank/DDBJ whole genome shotgun (WGS) entry which is preliminary data.</text>
</comment>
<organism evidence="2 3">
    <name type="scientific">Hibiscus sabdariffa</name>
    <name type="common">roselle</name>
    <dbReference type="NCBI Taxonomy" id="183260"/>
    <lineage>
        <taxon>Eukaryota</taxon>
        <taxon>Viridiplantae</taxon>
        <taxon>Streptophyta</taxon>
        <taxon>Embryophyta</taxon>
        <taxon>Tracheophyta</taxon>
        <taxon>Spermatophyta</taxon>
        <taxon>Magnoliopsida</taxon>
        <taxon>eudicotyledons</taxon>
        <taxon>Gunneridae</taxon>
        <taxon>Pentapetalae</taxon>
        <taxon>rosids</taxon>
        <taxon>malvids</taxon>
        <taxon>Malvales</taxon>
        <taxon>Malvaceae</taxon>
        <taxon>Malvoideae</taxon>
        <taxon>Hibiscus</taxon>
    </lineage>
</organism>
<keyword evidence="3" id="KW-1185">Reference proteome</keyword>
<proteinExistence type="predicted"/>
<dbReference type="InterPro" id="IPR053151">
    <property type="entry name" value="RNase_H-like"/>
</dbReference>
<dbReference type="PANTHER" id="PTHR47723:SF19">
    <property type="entry name" value="POLYNUCLEOTIDYL TRANSFERASE, RIBONUCLEASE H-LIKE SUPERFAMILY PROTEIN"/>
    <property type="match status" value="1"/>
</dbReference>